<feature type="transmembrane region" description="Helical" evidence="8">
    <location>
        <begin position="194"/>
        <end position="213"/>
    </location>
</feature>
<keyword evidence="10" id="KW-1185">Reference proteome</keyword>
<dbReference type="SUPFAM" id="SSF81345">
    <property type="entry name" value="ABC transporter involved in vitamin B12 uptake, BtuC"/>
    <property type="match status" value="1"/>
</dbReference>
<evidence type="ECO:0000256" key="4">
    <source>
        <dbReference type="ARBA" id="ARBA00022475"/>
    </source>
</evidence>
<reference evidence="9 10" key="1">
    <citation type="submission" date="2023-03" db="EMBL/GenBank/DDBJ databases">
        <title>Complete genome sequences of several Auritidibacter ignavus strains isolated from ear infections.</title>
        <authorList>
            <person name="Baehr T."/>
            <person name="Baumhoegger A.M."/>
        </authorList>
    </citation>
    <scope>NUCLEOTIDE SEQUENCE [LARGE SCALE GENOMIC DNA]</scope>
    <source>
        <strain evidence="9 10">BABAE-6</strain>
    </source>
</reference>
<keyword evidence="3" id="KW-0813">Transport</keyword>
<feature type="transmembrane region" description="Helical" evidence="8">
    <location>
        <begin position="312"/>
        <end position="331"/>
    </location>
</feature>
<protein>
    <submittedName>
        <fullName evidence="9">Iron ABC transporter permease</fullName>
    </submittedName>
</protein>
<comment type="subcellular location">
    <subcellularLocation>
        <location evidence="1">Cell membrane</location>
        <topology evidence="1">Multi-pass membrane protein</topology>
    </subcellularLocation>
</comment>
<feature type="transmembrane region" description="Helical" evidence="8">
    <location>
        <begin position="241"/>
        <end position="267"/>
    </location>
</feature>
<dbReference type="PANTHER" id="PTHR30472">
    <property type="entry name" value="FERRIC ENTEROBACTIN TRANSPORT SYSTEM PERMEASE PROTEIN"/>
    <property type="match status" value="1"/>
</dbReference>
<dbReference type="GO" id="GO:0033214">
    <property type="term" value="P:siderophore-iron import into cell"/>
    <property type="evidence" value="ECO:0007669"/>
    <property type="project" value="TreeGrafter"/>
</dbReference>
<accession>A0AAJ6DC67</accession>
<comment type="similarity">
    <text evidence="2">Belongs to the binding-protein-dependent transport system permease family. FecCD subfamily.</text>
</comment>
<keyword evidence="5 8" id="KW-0812">Transmembrane</keyword>
<evidence type="ECO:0000313" key="9">
    <source>
        <dbReference type="EMBL" id="WGH92836.1"/>
    </source>
</evidence>
<keyword evidence="4" id="KW-1003">Cell membrane</keyword>
<sequence length="337" mass="34334">MTRPVLTRRLFWFLAPVVVALAVFLSLAVGARTVVVGFEFGAVADVLLGGTTEGELADTVSVRLPRTAVAILVGLGLAVCGAAMQGLTRNALADPGILGVNSGAAMAVVLGIYLFGLAGPWAYVAAAFTGAIGVAIVIYLVSEKSGDSPLTVVLVGTAITVGAASVISAIIVLSQETLSSFLLWQVGSLNRGDWEMVLILGAIALLGVLVLIVEARNLDNLTLGDESATSLGMNVALHRGVITLCVAVICSALVALAGPIGFVGLVVPHIARKFVGGSYLRIIPACCLLGPMLVLGTDVIGRVILPPAEVPIGVATAVVGAPVFIMLVRTGRKQVGV</sequence>
<evidence type="ECO:0000256" key="8">
    <source>
        <dbReference type="SAM" id="Phobius"/>
    </source>
</evidence>
<gene>
    <name evidence="9" type="ORF">QDX21_11130</name>
</gene>
<feature type="transmembrane region" description="Helical" evidence="8">
    <location>
        <begin position="279"/>
        <end position="300"/>
    </location>
</feature>
<feature type="transmembrane region" description="Helical" evidence="8">
    <location>
        <begin position="96"/>
        <end position="115"/>
    </location>
</feature>
<dbReference type="EMBL" id="CP122566">
    <property type="protein sequence ID" value="WGH92836.1"/>
    <property type="molecule type" value="Genomic_DNA"/>
</dbReference>
<keyword evidence="6 8" id="KW-1133">Transmembrane helix</keyword>
<dbReference type="Proteomes" id="UP001224674">
    <property type="component" value="Chromosome"/>
</dbReference>
<evidence type="ECO:0000313" key="10">
    <source>
        <dbReference type="Proteomes" id="UP001224674"/>
    </source>
</evidence>
<proteinExistence type="inferred from homology"/>
<feature type="transmembrane region" description="Helical" evidence="8">
    <location>
        <begin position="64"/>
        <end position="84"/>
    </location>
</feature>
<dbReference type="GO" id="GO:0022857">
    <property type="term" value="F:transmembrane transporter activity"/>
    <property type="evidence" value="ECO:0007669"/>
    <property type="project" value="InterPro"/>
</dbReference>
<feature type="transmembrane region" description="Helical" evidence="8">
    <location>
        <begin position="121"/>
        <end position="141"/>
    </location>
</feature>
<name>A0AAJ6DC67_9MICC</name>
<evidence type="ECO:0000256" key="2">
    <source>
        <dbReference type="ARBA" id="ARBA00007935"/>
    </source>
</evidence>
<dbReference type="FunFam" id="1.10.3470.10:FF:000001">
    <property type="entry name" value="Vitamin B12 ABC transporter permease BtuC"/>
    <property type="match status" value="1"/>
</dbReference>
<feature type="transmembrane region" description="Helical" evidence="8">
    <location>
        <begin position="153"/>
        <end position="174"/>
    </location>
</feature>
<dbReference type="PANTHER" id="PTHR30472:SF1">
    <property type="entry name" value="FE(3+) DICITRATE TRANSPORT SYSTEM PERMEASE PROTEIN FECC-RELATED"/>
    <property type="match status" value="1"/>
</dbReference>
<dbReference type="CDD" id="cd06550">
    <property type="entry name" value="TM_ABC_iron-siderophores_like"/>
    <property type="match status" value="1"/>
</dbReference>
<evidence type="ECO:0000256" key="6">
    <source>
        <dbReference type="ARBA" id="ARBA00022989"/>
    </source>
</evidence>
<dbReference type="AlphaFoldDB" id="A0AAJ6DC67"/>
<evidence type="ECO:0000256" key="1">
    <source>
        <dbReference type="ARBA" id="ARBA00004651"/>
    </source>
</evidence>
<organism evidence="9 10">
    <name type="scientific">Auritidibacter ignavus</name>
    <dbReference type="NCBI Taxonomy" id="678932"/>
    <lineage>
        <taxon>Bacteria</taxon>
        <taxon>Bacillati</taxon>
        <taxon>Actinomycetota</taxon>
        <taxon>Actinomycetes</taxon>
        <taxon>Micrococcales</taxon>
        <taxon>Micrococcaceae</taxon>
        <taxon>Auritidibacter</taxon>
    </lineage>
</organism>
<evidence type="ECO:0000256" key="5">
    <source>
        <dbReference type="ARBA" id="ARBA00022692"/>
    </source>
</evidence>
<dbReference type="Pfam" id="PF01032">
    <property type="entry name" value="FecCD"/>
    <property type="match status" value="1"/>
</dbReference>
<dbReference type="Gene3D" id="1.10.3470.10">
    <property type="entry name" value="ABC transporter involved in vitamin B12 uptake, BtuC"/>
    <property type="match status" value="1"/>
</dbReference>
<evidence type="ECO:0000256" key="3">
    <source>
        <dbReference type="ARBA" id="ARBA00022448"/>
    </source>
</evidence>
<dbReference type="InterPro" id="IPR000522">
    <property type="entry name" value="ABC_transptr_permease_BtuC"/>
</dbReference>
<dbReference type="InterPro" id="IPR037294">
    <property type="entry name" value="ABC_BtuC-like"/>
</dbReference>
<keyword evidence="7 8" id="KW-0472">Membrane</keyword>
<dbReference type="GO" id="GO:0005886">
    <property type="term" value="C:plasma membrane"/>
    <property type="evidence" value="ECO:0007669"/>
    <property type="project" value="UniProtKB-SubCell"/>
</dbReference>
<evidence type="ECO:0000256" key="7">
    <source>
        <dbReference type="ARBA" id="ARBA00023136"/>
    </source>
</evidence>